<evidence type="ECO:0000313" key="4">
    <source>
        <dbReference type="Ensembl" id="ENSOANP00000042147.1"/>
    </source>
</evidence>
<dbReference type="PROSITE" id="PS50850">
    <property type="entry name" value="MFS"/>
    <property type="match status" value="1"/>
</dbReference>
<dbReference type="InterPro" id="IPR036259">
    <property type="entry name" value="MFS_trans_sf"/>
</dbReference>
<dbReference type="PANTHER" id="PTHR11360">
    <property type="entry name" value="MONOCARBOXYLATE TRANSPORTER"/>
    <property type="match status" value="1"/>
</dbReference>
<feature type="transmembrane region" description="Helical" evidence="2">
    <location>
        <begin position="329"/>
        <end position="350"/>
    </location>
</feature>
<dbReference type="InterPro" id="IPR020846">
    <property type="entry name" value="MFS_dom"/>
</dbReference>
<accession>A0A6I8NM09</accession>
<evidence type="ECO:0000313" key="5">
    <source>
        <dbReference type="Proteomes" id="UP000002279"/>
    </source>
</evidence>
<keyword evidence="2" id="KW-0472">Membrane</keyword>
<feature type="transmembrane region" description="Helical" evidence="2">
    <location>
        <begin position="270"/>
        <end position="292"/>
    </location>
</feature>
<dbReference type="OMA" id="TWGAYQT"/>
<dbReference type="Proteomes" id="UP000002279">
    <property type="component" value="Unplaced"/>
</dbReference>
<dbReference type="InParanoid" id="A0A6I8NM09"/>
<keyword evidence="5" id="KW-1185">Reference proteome</keyword>
<comment type="subcellular location">
    <subcellularLocation>
        <location evidence="1">Membrane</location>
        <topology evidence="1">Multi-pass membrane protein</topology>
    </subcellularLocation>
</comment>
<name>A0A6I8NM09_ORNAN</name>
<reference evidence="4" key="1">
    <citation type="submission" date="2025-08" db="UniProtKB">
        <authorList>
            <consortium name="Ensembl"/>
        </authorList>
    </citation>
    <scope>IDENTIFICATION</scope>
    <source>
        <strain evidence="4">Glennie</strain>
    </source>
</reference>
<dbReference type="InterPro" id="IPR050327">
    <property type="entry name" value="Proton-linked_MCT"/>
</dbReference>
<dbReference type="Ensembl" id="ENSOANT00000050440.1">
    <property type="protein sequence ID" value="ENSOANP00000042147.1"/>
    <property type="gene ID" value="ENSOANG00000013057.4"/>
</dbReference>
<dbReference type="GeneTree" id="ENSGT00940000159666"/>
<dbReference type="InterPro" id="IPR011701">
    <property type="entry name" value="MFS"/>
</dbReference>
<keyword evidence="2" id="KW-0812">Transmembrane</keyword>
<dbReference type="Bgee" id="ENSOANG00000013057">
    <property type="expression patterns" value="Expressed in testis and 7 other cell types or tissues"/>
</dbReference>
<feature type="transmembrane region" description="Helical" evidence="2">
    <location>
        <begin position="12"/>
        <end position="38"/>
    </location>
</feature>
<feature type="transmembrane region" description="Helical" evidence="2">
    <location>
        <begin position="54"/>
        <end position="74"/>
    </location>
</feature>
<sequence length="466" mass="49828">PPEALGAWWGSWAWVVLVATMVAQGLTLGFPVCISVFFTELQHEFQASNSETSWFPSILTAVLHAGGPVCGVLVEQFGCRVAVMAGGLLAGLGLVASSFSRSLSQLYLTAGFITGLGASFTFQASITILGYYFSRRRALANALASAGVSIGLTLWPLLSRHLLDSLGWRGSFLVFGGVLLNCCVCGAVMRPLKASPPEHAAGPPPPAALRGCLWACGRALQRYLAFDVFRHNRGYRIYTLGVVWMVMGFVLPHIYLVPYAMRHGVDPARAALLISIIGFSNIFMRPAAGLLAGSPACAGRRIHLFSLALLLNGLTNLLCVTSADFRVLVGYCLVYSVSMSGVGALIFQVLMDIVPMDRFPSALGLFTVLESCTILIGPPLAGLLLDATGDFRYVFCTSSFILVSAALYMGISFCLMQRKEQPADTGTLKEPPLEETLLPGAAGDLPPKKPPSPLPLRVEVMYVTSV</sequence>
<dbReference type="FunCoup" id="A0A6I8NM09">
    <property type="interactions" value="94"/>
</dbReference>
<feature type="transmembrane region" description="Helical" evidence="2">
    <location>
        <begin position="362"/>
        <end position="385"/>
    </location>
</feature>
<organism evidence="4 5">
    <name type="scientific">Ornithorhynchus anatinus</name>
    <name type="common">Duckbill platypus</name>
    <dbReference type="NCBI Taxonomy" id="9258"/>
    <lineage>
        <taxon>Eukaryota</taxon>
        <taxon>Metazoa</taxon>
        <taxon>Chordata</taxon>
        <taxon>Craniata</taxon>
        <taxon>Vertebrata</taxon>
        <taxon>Euteleostomi</taxon>
        <taxon>Mammalia</taxon>
        <taxon>Monotremata</taxon>
        <taxon>Ornithorhynchidae</taxon>
        <taxon>Ornithorhynchus</taxon>
    </lineage>
</organism>
<feature type="transmembrane region" description="Helical" evidence="2">
    <location>
        <begin position="391"/>
        <end position="411"/>
    </location>
</feature>
<evidence type="ECO:0000256" key="2">
    <source>
        <dbReference type="SAM" id="Phobius"/>
    </source>
</evidence>
<dbReference type="SUPFAM" id="SSF103473">
    <property type="entry name" value="MFS general substrate transporter"/>
    <property type="match status" value="1"/>
</dbReference>
<dbReference type="AlphaFoldDB" id="A0A6I8NM09"/>
<dbReference type="GO" id="GO:0008028">
    <property type="term" value="F:monocarboxylic acid transmembrane transporter activity"/>
    <property type="evidence" value="ECO:0000318"/>
    <property type="project" value="GO_Central"/>
</dbReference>
<feature type="transmembrane region" description="Helical" evidence="2">
    <location>
        <begin position="81"/>
        <end position="100"/>
    </location>
</feature>
<keyword evidence="2" id="KW-1133">Transmembrane helix</keyword>
<evidence type="ECO:0000256" key="1">
    <source>
        <dbReference type="ARBA" id="ARBA00004141"/>
    </source>
</evidence>
<evidence type="ECO:0000259" key="3">
    <source>
        <dbReference type="PROSITE" id="PS50850"/>
    </source>
</evidence>
<dbReference type="PANTHER" id="PTHR11360:SF21">
    <property type="entry name" value="MONOCARBOXYLATE TRANSPORTER 6"/>
    <property type="match status" value="1"/>
</dbReference>
<feature type="transmembrane region" description="Helical" evidence="2">
    <location>
        <begin position="304"/>
        <end position="323"/>
    </location>
</feature>
<feature type="domain" description="Major facilitator superfamily (MFS) profile" evidence="3">
    <location>
        <begin position="13"/>
        <end position="422"/>
    </location>
</feature>
<feature type="transmembrane region" description="Helical" evidence="2">
    <location>
        <begin position="237"/>
        <end position="258"/>
    </location>
</feature>
<dbReference type="Pfam" id="PF07690">
    <property type="entry name" value="MFS_1"/>
    <property type="match status" value="2"/>
</dbReference>
<gene>
    <name evidence="4" type="primary">SLC16A5</name>
</gene>
<feature type="transmembrane region" description="Helical" evidence="2">
    <location>
        <begin position="106"/>
        <end position="132"/>
    </location>
</feature>
<dbReference type="Gene3D" id="1.20.1250.20">
    <property type="entry name" value="MFS general substrate transporter like domains"/>
    <property type="match status" value="2"/>
</dbReference>
<protein>
    <submittedName>
        <fullName evidence="4">Solute carrier family 16 member 5</fullName>
    </submittedName>
</protein>
<proteinExistence type="predicted"/>
<dbReference type="FunFam" id="1.20.1250.20:FF:000337">
    <property type="entry name" value="Solute carrier family 16 member 5"/>
    <property type="match status" value="1"/>
</dbReference>
<reference evidence="4" key="2">
    <citation type="submission" date="2025-09" db="UniProtKB">
        <authorList>
            <consortium name="Ensembl"/>
        </authorList>
    </citation>
    <scope>IDENTIFICATION</scope>
    <source>
        <strain evidence="4">Glennie</strain>
    </source>
</reference>
<dbReference type="GO" id="GO:0005886">
    <property type="term" value="C:plasma membrane"/>
    <property type="evidence" value="ECO:0000318"/>
    <property type="project" value="GO_Central"/>
</dbReference>
<feature type="transmembrane region" description="Helical" evidence="2">
    <location>
        <begin position="139"/>
        <end position="158"/>
    </location>
</feature>
<dbReference type="GO" id="GO:0016323">
    <property type="term" value="C:basolateral plasma membrane"/>
    <property type="evidence" value="ECO:0000318"/>
    <property type="project" value="GO_Central"/>
</dbReference>